<evidence type="ECO:0000313" key="4">
    <source>
        <dbReference type="Proteomes" id="UP000562124"/>
    </source>
</evidence>
<accession>A0A7Y0LZ16</accession>
<name>A0A7Y0LZ16_CELFI</name>
<evidence type="ECO:0000256" key="1">
    <source>
        <dbReference type="SAM" id="Phobius"/>
    </source>
</evidence>
<protein>
    <submittedName>
        <fullName evidence="3">DUF4129 domain-containing protein</fullName>
    </submittedName>
</protein>
<feature type="transmembrane region" description="Helical" evidence="1">
    <location>
        <begin position="65"/>
        <end position="85"/>
    </location>
</feature>
<dbReference type="AlphaFoldDB" id="A0A7Y0LZ16"/>
<gene>
    <name evidence="3" type="ORF">HIR71_11310</name>
</gene>
<dbReference type="Pfam" id="PF13559">
    <property type="entry name" value="DUF4129"/>
    <property type="match status" value="1"/>
</dbReference>
<sequence>MTPTSLARAGVPVVPDAPTARRWAEQELADPVYHRGPSLLDRFLEWVGSLFQDASVPSLGMPPGLFAAVVVGVVLVVAAVAFWVAGPVRLARRASGSAVVLGADLRSAADLRAAADASAARGDWSAAVLDRFRALVRGLEERAVLDERPGRTAHEAAEATAARFAAHAHDVRRGGRLFDDVCYGHAGADADDDAWLRRLDSTLAADRPDPVPGRSPAVSTT</sequence>
<evidence type="ECO:0000259" key="2">
    <source>
        <dbReference type="Pfam" id="PF13559"/>
    </source>
</evidence>
<dbReference type="InterPro" id="IPR025403">
    <property type="entry name" value="TgpA-like_C"/>
</dbReference>
<keyword evidence="1" id="KW-1133">Transmembrane helix</keyword>
<keyword evidence="4" id="KW-1185">Reference proteome</keyword>
<proteinExistence type="predicted"/>
<evidence type="ECO:0000313" key="3">
    <source>
        <dbReference type="EMBL" id="NMR20798.1"/>
    </source>
</evidence>
<organism evidence="3 4">
    <name type="scientific">Cellulomonas fimi</name>
    <dbReference type="NCBI Taxonomy" id="1708"/>
    <lineage>
        <taxon>Bacteria</taxon>
        <taxon>Bacillati</taxon>
        <taxon>Actinomycetota</taxon>
        <taxon>Actinomycetes</taxon>
        <taxon>Micrococcales</taxon>
        <taxon>Cellulomonadaceae</taxon>
        <taxon>Cellulomonas</taxon>
    </lineage>
</organism>
<dbReference type="EMBL" id="JABCJJ010000017">
    <property type="protein sequence ID" value="NMR20798.1"/>
    <property type="molecule type" value="Genomic_DNA"/>
</dbReference>
<dbReference type="RefSeq" id="WP_169325175.1">
    <property type="nucleotide sequence ID" value="NZ_JABCJJ010000017.1"/>
</dbReference>
<dbReference type="Proteomes" id="UP000562124">
    <property type="component" value="Unassembled WGS sequence"/>
</dbReference>
<comment type="caution">
    <text evidence="3">The sequence shown here is derived from an EMBL/GenBank/DDBJ whole genome shotgun (WGS) entry which is preliminary data.</text>
</comment>
<reference evidence="3 4" key="1">
    <citation type="submission" date="2020-04" db="EMBL/GenBank/DDBJ databases">
        <title>Sequencing and Assembly of C. fimi.</title>
        <authorList>
            <person name="Ramsey A.R."/>
        </authorList>
    </citation>
    <scope>NUCLEOTIDE SEQUENCE [LARGE SCALE GENOMIC DNA]</scope>
    <source>
        <strain evidence="3 4">SB</strain>
    </source>
</reference>
<keyword evidence="1" id="KW-0812">Transmembrane</keyword>
<keyword evidence="1" id="KW-0472">Membrane</keyword>
<feature type="domain" description="Protein-glutamine gamma-glutamyltransferase-like C-terminal" evidence="2">
    <location>
        <begin position="131"/>
        <end position="199"/>
    </location>
</feature>